<comment type="caution">
    <text evidence="8">The sequence shown here is derived from an EMBL/GenBank/DDBJ whole genome shotgun (WGS) entry which is preliminary data.</text>
</comment>
<dbReference type="GO" id="GO:0005506">
    <property type="term" value="F:iron ion binding"/>
    <property type="evidence" value="ECO:0007669"/>
    <property type="project" value="InterPro"/>
</dbReference>
<evidence type="ECO:0000313" key="9">
    <source>
        <dbReference type="Proteomes" id="UP001055115"/>
    </source>
</evidence>
<dbReference type="RefSeq" id="XP_049133160.1">
    <property type="nucleotide sequence ID" value="XM_049277203.1"/>
</dbReference>
<evidence type="ECO:0000256" key="2">
    <source>
        <dbReference type="ARBA" id="ARBA00010617"/>
    </source>
</evidence>
<dbReference type="CDD" id="cd11040">
    <property type="entry name" value="CYP7_CYP8-like"/>
    <property type="match status" value="1"/>
</dbReference>
<feature type="binding site" description="axial binding residue" evidence="6">
    <location>
        <position position="456"/>
    </location>
    <ligand>
        <name>heme</name>
        <dbReference type="ChEBI" id="CHEBI:30413"/>
    </ligand>
    <ligandPart>
        <name>Fe</name>
        <dbReference type="ChEBI" id="CHEBI:18248"/>
    </ligandPart>
</feature>
<dbReference type="GO" id="GO:0016705">
    <property type="term" value="F:oxidoreductase activity, acting on paired donors, with incorporation or reduction of molecular oxygen"/>
    <property type="evidence" value="ECO:0007669"/>
    <property type="project" value="InterPro"/>
</dbReference>
<dbReference type="SUPFAM" id="SSF48264">
    <property type="entry name" value="Cytochrome P450"/>
    <property type="match status" value="1"/>
</dbReference>
<evidence type="ECO:0000256" key="4">
    <source>
        <dbReference type="ARBA" id="ARBA00023004"/>
    </source>
</evidence>
<dbReference type="Proteomes" id="UP001055115">
    <property type="component" value="Unassembled WGS sequence"/>
</dbReference>
<comment type="cofactor">
    <cofactor evidence="1 6">
        <name>heme</name>
        <dbReference type="ChEBI" id="CHEBI:30413"/>
    </cofactor>
</comment>
<evidence type="ECO:0000256" key="7">
    <source>
        <dbReference type="RuleBase" id="RU000461"/>
    </source>
</evidence>
<gene>
    <name evidence="8" type="ORF">ColSpa_10991</name>
</gene>
<keyword evidence="4 6" id="KW-0408">Iron</keyword>
<dbReference type="GO" id="GO:0004497">
    <property type="term" value="F:monooxygenase activity"/>
    <property type="evidence" value="ECO:0007669"/>
    <property type="project" value="UniProtKB-KW"/>
</dbReference>
<keyword evidence="7" id="KW-0560">Oxidoreductase</keyword>
<name>A0AA37PEH3_9PEZI</name>
<dbReference type="InterPro" id="IPR002403">
    <property type="entry name" value="Cyt_P450_E_grp-IV"/>
</dbReference>
<evidence type="ECO:0000256" key="5">
    <source>
        <dbReference type="ARBA" id="ARBA00023033"/>
    </source>
</evidence>
<accession>A0AA37PEH3</accession>
<protein>
    <submittedName>
        <fullName evidence="8">25-hydroxycholesterol 7-alpha-hydroxylase</fullName>
    </submittedName>
</protein>
<sequence>MAGNDTAKAGSFLAFLVGDIQESTSSYVTVAVLMGIAILVHKFSSPEMDAREPPSMKPRIPVIGHLIGMIRHQSSYFKTLENRKMAAATLPILNGKVYGIWDPVLIQSVYRNRDLSFEPFAVEFAQRELGFNNATLKIIQESTLVPEFFDGIHKSMTADNLHRMNANALAYVSNALDNVCKGSAAFEATNFFVWVRDLMTMATAEALYGPNNPLRKDASLMEDTWIFEADLPILMLGVAPSITARRCYNARQRLQAALSDYYGNDRDYHEDASQIVKNRAAALRNHGISGEQVGIFELALLHVATSNTIPTLFWFMAYVFSQPELVARLRDEVLPVAQRSGNGEVTIDIGTVDERCPLLVSCYREAIRMSNQGMGNRRVMEDTTISDGKGRTYLLKKGCNVQMSAQVTHRLEQSWGPDSASFVPDRFVVKSGKENAESEKMKRASFIAFGGGRHLCPGRNFAFAENLGFVASLLAGFDVSPLDENMKETHSVPIPATCSMTGAVVKPADNGAGYGVRVRRREGWENVKWRYIS</sequence>
<evidence type="ECO:0000313" key="8">
    <source>
        <dbReference type="EMBL" id="GKT50810.1"/>
    </source>
</evidence>
<reference evidence="8 9" key="1">
    <citation type="submission" date="2022-03" db="EMBL/GenBank/DDBJ databases">
        <title>Genome data of Colletotrichum spp.</title>
        <authorList>
            <person name="Utami Y.D."/>
            <person name="Hiruma K."/>
        </authorList>
    </citation>
    <scope>NUCLEOTIDE SEQUENCE [LARGE SCALE GENOMIC DNA]</scope>
    <source>
        <strain evidence="8 9">MAFF 239500</strain>
    </source>
</reference>
<dbReference type="EMBL" id="BQXU01000041">
    <property type="protein sequence ID" value="GKT50810.1"/>
    <property type="molecule type" value="Genomic_DNA"/>
</dbReference>
<dbReference type="InterPro" id="IPR036396">
    <property type="entry name" value="Cyt_P450_sf"/>
</dbReference>
<keyword evidence="6 7" id="KW-0349">Heme</keyword>
<dbReference type="InterPro" id="IPR017972">
    <property type="entry name" value="Cyt_P450_CS"/>
</dbReference>
<organism evidence="8 9">
    <name type="scientific">Colletotrichum spaethianum</name>
    <dbReference type="NCBI Taxonomy" id="700344"/>
    <lineage>
        <taxon>Eukaryota</taxon>
        <taxon>Fungi</taxon>
        <taxon>Dikarya</taxon>
        <taxon>Ascomycota</taxon>
        <taxon>Pezizomycotina</taxon>
        <taxon>Sordariomycetes</taxon>
        <taxon>Hypocreomycetidae</taxon>
        <taxon>Glomerellales</taxon>
        <taxon>Glomerellaceae</taxon>
        <taxon>Colletotrichum</taxon>
        <taxon>Colletotrichum spaethianum species complex</taxon>
    </lineage>
</organism>
<proteinExistence type="inferred from homology"/>
<dbReference type="GO" id="GO:0020037">
    <property type="term" value="F:heme binding"/>
    <property type="evidence" value="ECO:0007669"/>
    <property type="project" value="InterPro"/>
</dbReference>
<evidence type="ECO:0000256" key="3">
    <source>
        <dbReference type="ARBA" id="ARBA00022723"/>
    </source>
</evidence>
<dbReference type="AlphaFoldDB" id="A0AA37PEH3"/>
<dbReference type="GeneID" id="73331793"/>
<dbReference type="Pfam" id="PF00067">
    <property type="entry name" value="p450"/>
    <property type="match status" value="1"/>
</dbReference>
<dbReference type="PROSITE" id="PS00086">
    <property type="entry name" value="CYTOCHROME_P450"/>
    <property type="match status" value="1"/>
</dbReference>
<keyword evidence="3 6" id="KW-0479">Metal-binding</keyword>
<comment type="similarity">
    <text evidence="2 7">Belongs to the cytochrome P450 family.</text>
</comment>
<dbReference type="Gene3D" id="1.10.630.10">
    <property type="entry name" value="Cytochrome P450"/>
    <property type="match status" value="1"/>
</dbReference>
<dbReference type="PANTHER" id="PTHR47582:SF1">
    <property type="entry name" value="P450, PUTATIVE (EUROFUNG)-RELATED"/>
    <property type="match status" value="1"/>
</dbReference>
<dbReference type="InterPro" id="IPR053007">
    <property type="entry name" value="CYP450_monoxygenase_sec-met"/>
</dbReference>
<dbReference type="PANTHER" id="PTHR47582">
    <property type="entry name" value="P450, PUTATIVE (EUROFUNG)-RELATED"/>
    <property type="match status" value="1"/>
</dbReference>
<dbReference type="PRINTS" id="PR00465">
    <property type="entry name" value="EP450IV"/>
</dbReference>
<keyword evidence="9" id="KW-1185">Reference proteome</keyword>
<dbReference type="InterPro" id="IPR001128">
    <property type="entry name" value="Cyt_P450"/>
</dbReference>
<evidence type="ECO:0000256" key="1">
    <source>
        <dbReference type="ARBA" id="ARBA00001971"/>
    </source>
</evidence>
<evidence type="ECO:0000256" key="6">
    <source>
        <dbReference type="PIRSR" id="PIRSR602403-1"/>
    </source>
</evidence>
<keyword evidence="5 7" id="KW-0503">Monooxygenase</keyword>